<proteinExistence type="predicted"/>
<keyword evidence="4" id="KW-1185">Reference proteome</keyword>
<feature type="domain" description="LysM" evidence="2">
    <location>
        <begin position="307"/>
        <end position="343"/>
    </location>
</feature>
<evidence type="ECO:0000313" key="3">
    <source>
        <dbReference type="EMBL" id="SDE62357.1"/>
    </source>
</evidence>
<dbReference type="OrthoDB" id="8248741at2"/>
<feature type="region of interest" description="Disordered" evidence="1">
    <location>
        <begin position="1"/>
        <end position="22"/>
    </location>
</feature>
<dbReference type="STRING" id="187868.SAMN05192589_1237"/>
<evidence type="ECO:0000313" key="4">
    <source>
        <dbReference type="Proteomes" id="UP000198781"/>
    </source>
</evidence>
<dbReference type="CDD" id="cd00118">
    <property type="entry name" value="LysM"/>
    <property type="match status" value="1"/>
</dbReference>
<dbReference type="Proteomes" id="UP000198781">
    <property type="component" value="Unassembled WGS sequence"/>
</dbReference>
<sequence length="1346" mass="139248">MNSDLGFEVNAQPAPDSSVPLVPSVGNDDLAAPAKWPPLSIGYTVAGQDAEITLALSMQSSRYGLLPGEASDEALACIRADRQSYRAALLQLARPRLSFSLATTLDADSMNGSPHALDAAPFASFIQQAYLYLDAHAAMKPASATAVDGTVQQISSAYGLTLGQLLAANQHQRYAALFGTTLLQVPALYMVVPGDTLAAIAARTTGVTVPMLATDNASVPLLAGVELVANAVVNANQDVTALPIDGTGLKVNTVRSVDGDTLQSLAKRVGIEVATLAALNADGPALWPAETLLQTGLATPVVPADDDTLAGFAAANKVTIEQLSAANSGTQTALFAGAVVSIPGALDTSELYQPCPAMESDTVSAIAQRLSLQSVDVVALNAGVSELLAVGEAIVDLASGEKIVTVAGDTFESIIERFEGEGVTITLEALAASIEHQIGLVVPSSLWRGPPMRGDGGAGNPAGTLDGLAAAYGTDALTLASANAATLGLLAPDVELPIGNPAIRTGRFDTLNSIVNRLMQQGAQTSVASVTVELANVPALIAADSVVAPVPPPSPAGLMVKLTPKFATATFQLEMNVSLSLDPKVADPDTKEAPSSAVLVALPQPDSGRTLRFDDFAIAFESALPGVKVATSPKVNSEPTLAGLTFWCVNFEHSQGPRITYQFEGAEAGYFAVPPLSKSLVSGQVSVIPYASGTGLSGPPQMQMFQSIDQEGWLETFLRAVDQFHPAVCAASMDAGTQIAAHKTKLASALSHRVQPILSDKKGSLSHAQAAMYQALLAELSAACTGNVLVQIPVKTSGGGSDPTTAPRLCGDVTASSAAPTDASSAFNVSGGEVTLTDPGATASFLFSTASPAHYRSAHIKVNYTVTALQLPDPASTTDAATPATRLAFIKPLSDARSAVGKIAVPIPLKSFPPPILLAVHTAQSVHLPHTVEDLLRWDLKFLQTQDIAEQDVPIFGVSFDNSPPPNLAVVPGAPPTALFAALAQFMAVYPVLQGDLASLQEANATTATETQFAAARAFTQLVGSVADSLVSEGDATPATARTEAYAFQMQKEQDASGDLARLALTCVDPTTGVQTVNGLGIWPSVYATIDGTETLLSPSGVPAHGAAQAFYAYPKSIPENTAVAQRLVFAWPEATPPKGAPSPATALQSTESSEAQAFLFTGLHPLACQNASAGVSIVRNLSLLQGASTNQAFILRSPIRYSASADVPLVEAYSPIEIGLFPQKMAESLGGFFDTLLSAPPAPWQAKGALIARLTASYSYALDHGVDVVLPVAFFPEIECQPKAGGGWALESGAIARFVSTVEEWKATTQPSTSGASYRFEVLICSSQAPPRPLIHVTDLRYGPG</sequence>
<dbReference type="RefSeq" id="WP_139160490.1">
    <property type="nucleotide sequence ID" value="NZ_FMZC01000023.1"/>
</dbReference>
<organism evidence="3 4">
    <name type="scientific">Paracidovorax valerianellae</name>
    <dbReference type="NCBI Taxonomy" id="187868"/>
    <lineage>
        <taxon>Bacteria</taxon>
        <taxon>Pseudomonadati</taxon>
        <taxon>Pseudomonadota</taxon>
        <taxon>Betaproteobacteria</taxon>
        <taxon>Burkholderiales</taxon>
        <taxon>Comamonadaceae</taxon>
        <taxon>Paracidovorax</taxon>
    </lineage>
</organism>
<evidence type="ECO:0000259" key="2">
    <source>
        <dbReference type="Pfam" id="PF01476"/>
    </source>
</evidence>
<gene>
    <name evidence="3" type="ORF">SAMN05192589_1237</name>
</gene>
<dbReference type="EMBL" id="FMZC01000023">
    <property type="protein sequence ID" value="SDE62357.1"/>
    <property type="molecule type" value="Genomic_DNA"/>
</dbReference>
<dbReference type="InterPro" id="IPR018392">
    <property type="entry name" value="LysM"/>
</dbReference>
<evidence type="ECO:0000256" key="1">
    <source>
        <dbReference type="SAM" id="MobiDB-lite"/>
    </source>
</evidence>
<dbReference type="Pfam" id="PF01476">
    <property type="entry name" value="LysM"/>
    <property type="match status" value="3"/>
</dbReference>
<accession>A0A1G7EFI3</accession>
<protein>
    <submittedName>
        <fullName evidence="3">LysM domain-containing protein</fullName>
    </submittedName>
</protein>
<feature type="domain" description="LysM" evidence="2">
    <location>
        <begin position="259"/>
        <end position="280"/>
    </location>
</feature>
<feature type="domain" description="LysM" evidence="2">
    <location>
        <begin position="189"/>
        <end position="216"/>
    </location>
</feature>
<reference evidence="3 4" key="1">
    <citation type="submission" date="2016-10" db="EMBL/GenBank/DDBJ databases">
        <authorList>
            <person name="de Groot N.N."/>
        </authorList>
    </citation>
    <scope>NUCLEOTIDE SEQUENCE [LARGE SCALE GENOMIC DNA]</scope>
    <source>
        <strain evidence="3 4">DSM 16619</strain>
    </source>
</reference>
<name>A0A1G7EFI3_9BURK</name>